<evidence type="ECO:0000259" key="9">
    <source>
        <dbReference type="PROSITE" id="PS51779"/>
    </source>
</evidence>
<comment type="caution">
    <text evidence="10">The sequence shown here is derived from an EMBL/GenBank/DDBJ whole genome shotgun (WGS) entry which is preliminary data.</text>
</comment>
<dbReference type="PANTHER" id="PTHR37820:SF1">
    <property type="entry name" value="CELL DIVISION PROTEIN FTSQ"/>
    <property type="match status" value="1"/>
</dbReference>
<protein>
    <recommendedName>
        <fullName evidence="8">Cell division protein DivIB</fullName>
    </recommendedName>
</protein>
<keyword evidence="5 8" id="KW-1133">Transmembrane helix</keyword>
<gene>
    <name evidence="8" type="primary">divIB</name>
    <name evidence="10" type="ORF">AB447_218550</name>
    <name evidence="11" type="ORF">P8828_11025</name>
</gene>
<dbReference type="Gene3D" id="3.40.50.10960">
    <property type="match status" value="1"/>
</dbReference>
<evidence type="ECO:0000256" key="7">
    <source>
        <dbReference type="ARBA" id="ARBA00023306"/>
    </source>
</evidence>
<keyword evidence="2 8" id="KW-1003">Cell membrane</keyword>
<dbReference type="PROSITE" id="PS51779">
    <property type="entry name" value="POTRA"/>
    <property type="match status" value="1"/>
</dbReference>
<dbReference type="EMBL" id="JARRTL010000009">
    <property type="protein sequence ID" value="MEC0485364.1"/>
    <property type="molecule type" value="Genomic_DNA"/>
</dbReference>
<keyword evidence="13" id="KW-1185">Reference proteome</keyword>
<dbReference type="InterPro" id="IPR005548">
    <property type="entry name" value="Cell_div_FtsQ/DivIB_C"/>
</dbReference>
<comment type="similarity">
    <text evidence="8">Belongs to the FtsQ/DivIB family. DivIB subfamily.</text>
</comment>
<proteinExistence type="inferred from homology"/>
<name>A0A0J6ECV0_9BACI</name>
<evidence type="ECO:0000256" key="8">
    <source>
        <dbReference type="HAMAP-Rule" id="MF_00912"/>
    </source>
</evidence>
<reference evidence="11 13" key="3">
    <citation type="submission" date="2023-03" db="EMBL/GenBank/DDBJ databases">
        <title>Agriculturally important microbes genome sequencing.</title>
        <authorList>
            <person name="Dunlap C."/>
        </authorList>
    </citation>
    <scope>NUCLEOTIDE SEQUENCE [LARGE SCALE GENOMIC DNA]</scope>
    <source>
        <strain evidence="11 13">CBP-3203</strain>
    </source>
</reference>
<sequence length="263" mass="30223">MKPGIDKEKVVNIEERIPKIKEQRKQKANRRLITFILLFFTMMLIIIYLQTPISKVSEVEIKGNQNVPADDVISQSQIYKGQTEFWSLSKEKTEKRLEENKLIKKAEVSKKLPNKIAISIEEYKSIAFLQKHNVYYSVLENGTVLPEEVTPTDNGPILNGWTEDKKLVQMARQLDKLPDSVKDSISEIDYAPQKSNPWLVRLYMNDGYTVTASIKTFAKNMKNYPAIVSELPKGEKGIIHLEVAAYFESLQKKSKDSKKEDGR</sequence>
<evidence type="ECO:0000256" key="3">
    <source>
        <dbReference type="ARBA" id="ARBA00022618"/>
    </source>
</evidence>
<dbReference type="Pfam" id="PF03799">
    <property type="entry name" value="FtsQ_DivIB_C"/>
    <property type="match status" value="1"/>
</dbReference>
<organism evidence="10 12">
    <name type="scientific">Bacillus glycinifermentans</name>
    <dbReference type="NCBI Taxonomy" id="1664069"/>
    <lineage>
        <taxon>Bacteria</taxon>
        <taxon>Bacillati</taxon>
        <taxon>Bacillota</taxon>
        <taxon>Bacilli</taxon>
        <taxon>Bacillales</taxon>
        <taxon>Bacillaceae</taxon>
        <taxon>Bacillus</taxon>
    </lineage>
</organism>
<dbReference type="GO" id="GO:0032153">
    <property type="term" value="C:cell division site"/>
    <property type="evidence" value="ECO:0007669"/>
    <property type="project" value="UniProtKB-UniRule"/>
</dbReference>
<dbReference type="PATRIC" id="fig|1664069.3.peg.5528"/>
<reference evidence="10 12" key="1">
    <citation type="journal article" date="2015" name="Int. J. Syst. Evol. Microbiol.">
        <title>Bacillus glycinifermentans sp. nov., isolated from fermented soybean paste.</title>
        <authorList>
            <person name="Kim S.J."/>
            <person name="Dunlap C.A."/>
            <person name="Kwon S.W."/>
            <person name="Rooney A.P."/>
        </authorList>
    </citation>
    <scope>NUCLEOTIDE SEQUENCE [LARGE SCALE GENOMIC DNA]</scope>
    <source>
        <strain evidence="10 12">GO-13</strain>
    </source>
</reference>
<dbReference type="HAMAP" id="MF_00912">
    <property type="entry name" value="DivIB"/>
    <property type="match status" value="1"/>
</dbReference>
<accession>A0A0J6ECV0</accession>
<dbReference type="InterPro" id="IPR013685">
    <property type="entry name" value="POTRA_FtsQ_type"/>
</dbReference>
<keyword evidence="3 8" id="KW-0132">Cell division</keyword>
<keyword evidence="7 8" id="KW-0131">Cell cycle</keyword>
<dbReference type="OrthoDB" id="1819027at2"/>
<dbReference type="Proteomes" id="UP000036168">
    <property type="component" value="Unassembled WGS sequence"/>
</dbReference>
<dbReference type="Pfam" id="PF08478">
    <property type="entry name" value="POTRA_1"/>
    <property type="match status" value="1"/>
</dbReference>
<keyword evidence="6 8" id="KW-0472">Membrane</keyword>
<dbReference type="AlphaFoldDB" id="A0A0J6ECV0"/>
<dbReference type="InterPro" id="IPR050487">
    <property type="entry name" value="FtsQ_DivIB"/>
</dbReference>
<feature type="domain" description="POTRA" evidence="9">
    <location>
        <begin position="54"/>
        <end position="123"/>
    </location>
</feature>
<comment type="subcellular location">
    <subcellularLocation>
        <location evidence="8">Cell membrane</location>
        <topology evidence="8">Single-pass type II membrane protein</topology>
    </subcellularLocation>
    <subcellularLocation>
        <location evidence="1">Membrane</location>
    </subcellularLocation>
    <text evidence="8">Localizes to the division septum.</text>
</comment>
<reference evidence="10" key="2">
    <citation type="submission" date="2015-10" db="EMBL/GenBank/DDBJ databases">
        <authorList>
            <person name="Gilbert D.G."/>
        </authorList>
    </citation>
    <scope>NUCLEOTIDE SEQUENCE</scope>
    <source>
        <strain evidence="10">GO-13</strain>
    </source>
</reference>
<evidence type="ECO:0000256" key="6">
    <source>
        <dbReference type="ARBA" id="ARBA00023136"/>
    </source>
</evidence>
<evidence type="ECO:0000256" key="4">
    <source>
        <dbReference type="ARBA" id="ARBA00022692"/>
    </source>
</evidence>
<dbReference type="RefSeq" id="WP_048407049.1">
    <property type="nucleotide sequence ID" value="NZ_CP023481.1"/>
</dbReference>
<dbReference type="Proteomes" id="UP001341297">
    <property type="component" value="Unassembled WGS sequence"/>
</dbReference>
<evidence type="ECO:0000313" key="13">
    <source>
        <dbReference type="Proteomes" id="UP001341297"/>
    </source>
</evidence>
<comment type="function">
    <text evidence="8">Cell division protein that may be involved in stabilizing or promoting the assembly of the division complex.</text>
</comment>
<evidence type="ECO:0000313" key="12">
    <source>
        <dbReference type="Proteomes" id="UP000036168"/>
    </source>
</evidence>
<dbReference type="Gene3D" id="3.10.20.310">
    <property type="entry name" value="membrane protein fhac"/>
    <property type="match status" value="1"/>
</dbReference>
<dbReference type="InterPro" id="IPR026580">
    <property type="entry name" value="DivIB"/>
</dbReference>
<evidence type="ECO:0000256" key="2">
    <source>
        <dbReference type="ARBA" id="ARBA00022475"/>
    </source>
</evidence>
<dbReference type="GO" id="GO:0043093">
    <property type="term" value="P:FtsZ-dependent cytokinesis"/>
    <property type="evidence" value="ECO:0007669"/>
    <property type="project" value="UniProtKB-UniRule"/>
</dbReference>
<dbReference type="EMBL" id="LECW02000021">
    <property type="protein sequence ID" value="KRT93390.1"/>
    <property type="molecule type" value="Genomic_DNA"/>
</dbReference>
<dbReference type="STRING" id="1664069.BGLY_1737"/>
<dbReference type="GO" id="GO:0005886">
    <property type="term" value="C:plasma membrane"/>
    <property type="evidence" value="ECO:0007669"/>
    <property type="project" value="UniProtKB-SubCell"/>
</dbReference>
<dbReference type="InterPro" id="IPR034746">
    <property type="entry name" value="POTRA"/>
</dbReference>
<keyword evidence="4 8" id="KW-0812">Transmembrane</keyword>
<evidence type="ECO:0000313" key="11">
    <source>
        <dbReference type="EMBL" id="MEC0485364.1"/>
    </source>
</evidence>
<feature type="transmembrane region" description="Helical" evidence="8">
    <location>
        <begin position="32"/>
        <end position="49"/>
    </location>
</feature>
<dbReference type="PANTHER" id="PTHR37820">
    <property type="entry name" value="CELL DIVISION PROTEIN DIVIB"/>
    <property type="match status" value="1"/>
</dbReference>
<evidence type="ECO:0000313" key="10">
    <source>
        <dbReference type="EMBL" id="KRT93390.1"/>
    </source>
</evidence>
<evidence type="ECO:0000256" key="1">
    <source>
        <dbReference type="ARBA" id="ARBA00004370"/>
    </source>
</evidence>
<evidence type="ECO:0000256" key="5">
    <source>
        <dbReference type="ARBA" id="ARBA00022989"/>
    </source>
</evidence>